<dbReference type="GO" id="GO:0005978">
    <property type="term" value="P:glycogen biosynthetic process"/>
    <property type="evidence" value="ECO:0007669"/>
    <property type="project" value="InterPro"/>
</dbReference>
<evidence type="ECO:0000256" key="2">
    <source>
        <dbReference type="ARBA" id="ARBA00010443"/>
    </source>
</evidence>
<name>K8EDL6_9CHLO</name>
<dbReference type="Pfam" id="PF00483">
    <property type="entry name" value="NTP_transferase"/>
    <property type="match status" value="1"/>
</dbReference>
<dbReference type="GeneID" id="19016437"/>
<dbReference type="AlphaFoldDB" id="K8EDL6"/>
<dbReference type="eggNOG" id="KOG1322">
    <property type="taxonomic scope" value="Eukaryota"/>
</dbReference>
<dbReference type="GO" id="GO:0008878">
    <property type="term" value="F:glucose-1-phosphate adenylyltransferase activity"/>
    <property type="evidence" value="ECO:0007669"/>
    <property type="project" value="UniProtKB-EC"/>
</dbReference>
<dbReference type="EC" id="2.7.7.27" evidence="3"/>
<keyword evidence="6" id="KW-0548">Nucleotidyltransferase</keyword>
<dbReference type="RefSeq" id="XP_007513662.1">
    <property type="nucleotide sequence ID" value="XM_007513600.1"/>
</dbReference>
<keyword evidence="4" id="KW-0021">Allosteric enzyme</keyword>
<keyword evidence="7" id="KW-0547">Nucleotide-binding</keyword>
<dbReference type="InterPro" id="IPR011831">
    <property type="entry name" value="ADP-Glc_PPase"/>
</dbReference>
<dbReference type="Gene3D" id="2.160.10.10">
    <property type="entry name" value="Hexapeptide repeat proteins"/>
    <property type="match status" value="1"/>
</dbReference>
<dbReference type="Proteomes" id="UP000198341">
    <property type="component" value="Chromosome 4"/>
</dbReference>
<comment type="catalytic activity">
    <reaction evidence="1">
        <text>alpha-D-glucose 1-phosphate + ATP + H(+) = ADP-alpha-D-glucose + diphosphate</text>
        <dbReference type="Rhea" id="RHEA:12120"/>
        <dbReference type="ChEBI" id="CHEBI:15378"/>
        <dbReference type="ChEBI" id="CHEBI:30616"/>
        <dbReference type="ChEBI" id="CHEBI:33019"/>
        <dbReference type="ChEBI" id="CHEBI:57498"/>
        <dbReference type="ChEBI" id="CHEBI:58601"/>
        <dbReference type="EC" id="2.7.7.27"/>
    </reaction>
</comment>
<dbReference type="PANTHER" id="PTHR43523">
    <property type="entry name" value="GLUCOSE-1-PHOSPHATE ADENYLYLTRANSFERASE-RELATED"/>
    <property type="match status" value="1"/>
</dbReference>
<evidence type="ECO:0000313" key="11">
    <source>
        <dbReference type="Proteomes" id="UP000198341"/>
    </source>
</evidence>
<dbReference type="OrthoDB" id="496137at2759"/>
<feature type="compositionally biased region" description="Low complexity" evidence="8">
    <location>
        <begin position="55"/>
        <end position="66"/>
    </location>
</feature>
<dbReference type="InterPro" id="IPR011004">
    <property type="entry name" value="Trimer_LpxA-like_sf"/>
</dbReference>
<dbReference type="KEGG" id="bpg:Bathy04g04110"/>
<dbReference type="InterPro" id="IPR005835">
    <property type="entry name" value="NTP_transferase_dom"/>
</dbReference>
<protein>
    <recommendedName>
        <fullName evidence="3">glucose-1-phosphate adenylyltransferase</fullName>
        <ecNumber evidence="3">2.7.7.27</ecNumber>
    </recommendedName>
</protein>
<evidence type="ECO:0000256" key="7">
    <source>
        <dbReference type="ARBA" id="ARBA00022741"/>
    </source>
</evidence>
<keyword evidence="11" id="KW-1185">Reference proteome</keyword>
<feature type="compositionally biased region" description="Polar residues" evidence="8">
    <location>
        <begin position="45"/>
        <end position="54"/>
    </location>
</feature>
<dbReference type="Gene3D" id="3.90.550.10">
    <property type="entry name" value="Spore Coat Polysaccharide Biosynthesis Protein SpsA, Chain A"/>
    <property type="match status" value="1"/>
</dbReference>
<dbReference type="PANTHER" id="PTHR43523:SF12">
    <property type="entry name" value="GLUCOSE-1-PHOSPHATE ADENYLYLTRANSFERASE LARGE SUBUNIT 1, CHLOROPLASTIC-RELATED"/>
    <property type="match status" value="1"/>
</dbReference>
<feature type="region of interest" description="Disordered" evidence="8">
    <location>
        <begin position="140"/>
        <end position="159"/>
    </location>
</feature>
<evidence type="ECO:0000256" key="1">
    <source>
        <dbReference type="ARBA" id="ARBA00000956"/>
    </source>
</evidence>
<comment type="similarity">
    <text evidence="2">Belongs to the bacterial/plant glucose-1-phosphate adenylyltransferase family.</text>
</comment>
<feature type="region of interest" description="Disordered" evidence="8">
    <location>
        <begin position="26"/>
        <end position="80"/>
    </location>
</feature>
<evidence type="ECO:0000256" key="8">
    <source>
        <dbReference type="SAM" id="MobiDB-lite"/>
    </source>
</evidence>
<dbReference type="STRING" id="41875.K8EDL6"/>
<reference evidence="10 11" key="1">
    <citation type="submission" date="2011-10" db="EMBL/GenBank/DDBJ databases">
        <authorList>
            <person name="Genoscope - CEA"/>
        </authorList>
    </citation>
    <scope>NUCLEOTIDE SEQUENCE [LARGE SCALE GENOMIC DNA]</scope>
    <source>
        <strain evidence="10 11">RCC 1105</strain>
    </source>
</reference>
<dbReference type="EMBL" id="FO082275">
    <property type="protein sequence ID" value="CCO16187.1"/>
    <property type="molecule type" value="Genomic_DNA"/>
</dbReference>
<organism evidence="10 11">
    <name type="scientific">Bathycoccus prasinos</name>
    <dbReference type="NCBI Taxonomy" id="41875"/>
    <lineage>
        <taxon>Eukaryota</taxon>
        <taxon>Viridiplantae</taxon>
        <taxon>Chlorophyta</taxon>
        <taxon>Mamiellophyceae</taxon>
        <taxon>Mamiellales</taxon>
        <taxon>Bathycoccaceae</taxon>
        <taxon>Bathycoccus</taxon>
    </lineage>
</organism>
<feature type="compositionally biased region" description="Low complexity" evidence="8">
    <location>
        <begin position="145"/>
        <end position="156"/>
    </location>
</feature>
<evidence type="ECO:0000256" key="6">
    <source>
        <dbReference type="ARBA" id="ARBA00022695"/>
    </source>
</evidence>
<evidence type="ECO:0000256" key="5">
    <source>
        <dbReference type="ARBA" id="ARBA00022679"/>
    </source>
</evidence>
<gene>
    <name evidence="10" type="ORF">Bathy04g04110</name>
</gene>
<accession>K8EDL6</accession>
<dbReference type="GO" id="GO:0000166">
    <property type="term" value="F:nucleotide binding"/>
    <property type="evidence" value="ECO:0007669"/>
    <property type="project" value="UniProtKB-KW"/>
</dbReference>
<sequence length="653" mass="71290">MAFLSRSPPSTCTGVSHQFSLKEHFMSKRSSTSSEGARNGRLGVGSSTTRISCDSSGARGSSSSAGGEHHRDHHHQRGDEMKTDAIKEERAQQQRGLGSVDEDQLLEEHKREMMRNSYVDAPFRVQTNSTAETIDVMTSKRVEASSPSKSRLSMSRTSEDTNRVNLGNTRMVNVPVNGQQRHQQQQPGAVAKVSAQNVTAIVLAGGAGESNPMTRKRAISALSVGGSFRLIDFPVAACLKAEFGKVFVLTQYNSRSLNNHVTMTFSKNSAMGRSTTEVCVLPMSATPTRDEWPKGSAAAVRAHLEAQSFDVAIEQGVSSGQGLMNGAGVGLYDEEAYLVCSGEQLHKSDFNEMLKAHNDSCAAITMMVQSERCHSSALEKSHLHHDSNHLKVGLTEVTTKGEKGVVKRLHEKPHFSNIFRELVDKDERHSYHISTGNYIISAEAMKELLLLNPSRERGDYFEFGEHVINQAIERGMKVVVHKHEGYWTPLRSFSEWFQANIEMAKGGPSAELIAYGSDQKLISRARYLPPAKFIGFARVQESLILDGCVVRSGESGSFIESAIVGPTTQIGENVRLKNVIIVGSPEVVAQTVVGDNTEMENVVVDSCASIGKDCVLRCNGNVQVREELRGMIEIVDGIACILKDAKIPDGTVL</sequence>
<evidence type="ECO:0000256" key="4">
    <source>
        <dbReference type="ARBA" id="ARBA00022533"/>
    </source>
</evidence>
<keyword evidence="5" id="KW-0808">Transferase</keyword>
<dbReference type="SUPFAM" id="SSF51161">
    <property type="entry name" value="Trimeric LpxA-like enzymes"/>
    <property type="match status" value="1"/>
</dbReference>
<proteinExistence type="inferred from homology"/>
<dbReference type="InterPro" id="IPR029044">
    <property type="entry name" value="Nucleotide-diphossugar_trans"/>
</dbReference>
<dbReference type="SUPFAM" id="SSF53448">
    <property type="entry name" value="Nucleotide-diphospho-sugar transferases"/>
    <property type="match status" value="1"/>
</dbReference>
<evidence type="ECO:0000259" key="9">
    <source>
        <dbReference type="Pfam" id="PF00483"/>
    </source>
</evidence>
<feature type="domain" description="Nucleotidyl transferase" evidence="9">
    <location>
        <begin position="200"/>
        <end position="501"/>
    </location>
</feature>
<dbReference type="Pfam" id="PF25247">
    <property type="entry name" value="LbH_GLGC"/>
    <property type="match status" value="1"/>
</dbReference>
<evidence type="ECO:0000256" key="3">
    <source>
        <dbReference type="ARBA" id="ARBA00012460"/>
    </source>
</evidence>
<evidence type="ECO:0000313" key="10">
    <source>
        <dbReference type="EMBL" id="CCO16187.1"/>
    </source>
</evidence>